<dbReference type="Pfam" id="PF00082">
    <property type="entry name" value="Peptidase_S8"/>
    <property type="match status" value="1"/>
</dbReference>
<evidence type="ECO:0000256" key="3">
    <source>
        <dbReference type="ARBA" id="ARBA00022801"/>
    </source>
</evidence>
<evidence type="ECO:0000259" key="8">
    <source>
        <dbReference type="Pfam" id="PF05922"/>
    </source>
</evidence>
<dbReference type="GO" id="GO:0030435">
    <property type="term" value="P:sporulation resulting in formation of a cellular spore"/>
    <property type="evidence" value="ECO:0007669"/>
    <property type="project" value="UniProtKB-ARBA"/>
</dbReference>
<dbReference type="PANTHER" id="PTHR43806">
    <property type="entry name" value="PEPTIDASE S8"/>
    <property type="match status" value="1"/>
</dbReference>
<dbReference type="InterPro" id="IPR022398">
    <property type="entry name" value="Peptidase_S8_His-AS"/>
</dbReference>
<dbReference type="HOGENOM" id="CLU_011263_1_4_1"/>
<dbReference type="InterPro" id="IPR050131">
    <property type="entry name" value="Peptidase_S8_subtilisin-like"/>
</dbReference>
<sequence>MKLLRLISICLLTRIGYSLVIPSIWAQTGKSPGVFNIDSDSPSNIIHHAASPIPNQYIVLFKSDTTDIQRETHLATLNSWLLNTDPQYTILHSFQLAHDLQGYTSRLPEQLIRSLATDPIIQSIEQDSYVHALGRQKQIDSPWGLARISQRERLKLLQDQFYHYDDSGASSNTKCYILDTGINENHNEFQGRAKWGAVFTPMEPNQEDENGHGTHCAGVIGSHEYGVAKNTTLIAVKVLDARGDGEMSAVIRGIEYVTQQHEQDMKKQDQTGFKGSVINLSLGAGKSPALLRVIEAAVKLGVHFAVAAGNEDDDACSTSPADSPHALTVGASSFSDDRVFFSNWGPCVDVFAPGINIMSTYIGPHNNETTSLSGTSMSAPFVTGLIAYFLSLQPDTKSQFYTGITSPTPYQLKYKIISFSTEGVLHEIPEGTPNRIVYNGGGHSLKDFWNN</sequence>
<dbReference type="RefSeq" id="XP_003676205.1">
    <property type="nucleotide sequence ID" value="XM_003676157.1"/>
</dbReference>
<dbReference type="FunFam" id="3.40.50.200:FF:000007">
    <property type="entry name" value="Subtilisin-like serine protease"/>
    <property type="match status" value="1"/>
</dbReference>
<feature type="active site" description="Charge relay system" evidence="5">
    <location>
        <position position="179"/>
    </location>
</feature>
<feature type="domain" description="Peptidase S8/S53" evidence="7">
    <location>
        <begin position="173"/>
        <end position="417"/>
    </location>
</feature>
<dbReference type="STRING" id="1064592.G0VE53"/>
<evidence type="ECO:0008006" key="11">
    <source>
        <dbReference type="Google" id="ProtNLM"/>
    </source>
</evidence>
<dbReference type="InterPro" id="IPR036852">
    <property type="entry name" value="Peptidase_S8/S53_dom_sf"/>
</dbReference>
<dbReference type="InParanoid" id="G0VE53"/>
<dbReference type="Proteomes" id="UP000001640">
    <property type="component" value="Chromosome 4"/>
</dbReference>
<protein>
    <recommendedName>
        <fullName evidence="11">Peptidase S8/S53 domain-containing protein</fullName>
    </recommendedName>
</protein>
<dbReference type="PROSITE" id="PS00138">
    <property type="entry name" value="SUBTILASE_SER"/>
    <property type="match status" value="1"/>
</dbReference>
<feature type="chain" id="PRO_5003410964" description="Peptidase S8/S53 domain-containing protein" evidence="6">
    <location>
        <begin position="19"/>
        <end position="451"/>
    </location>
</feature>
<evidence type="ECO:0000256" key="2">
    <source>
        <dbReference type="ARBA" id="ARBA00022670"/>
    </source>
</evidence>
<dbReference type="SUPFAM" id="SSF54897">
    <property type="entry name" value="Protease propeptides/inhibitors"/>
    <property type="match status" value="1"/>
</dbReference>
<dbReference type="InterPro" id="IPR015500">
    <property type="entry name" value="Peptidase_S8_subtilisin-rel"/>
</dbReference>
<feature type="active site" description="Charge relay system" evidence="5">
    <location>
        <position position="376"/>
    </location>
</feature>
<gene>
    <name evidence="9" type="primary">NCAS0D02630</name>
    <name evidence="9" type="ordered locus">NCAS_0D02630</name>
</gene>
<dbReference type="OrthoDB" id="206201at2759"/>
<evidence type="ECO:0000256" key="4">
    <source>
        <dbReference type="ARBA" id="ARBA00022825"/>
    </source>
</evidence>
<keyword evidence="10" id="KW-1185">Reference proteome</keyword>
<evidence type="ECO:0000256" key="5">
    <source>
        <dbReference type="PROSITE-ProRule" id="PRU01240"/>
    </source>
</evidence>
<organism evidence="9 10">
    <name type="scientific">Naumovozyma castellii</name>
    <name type="common">Yeast</name>
    <name type="synonym">Saccharomyces castellii</name>
    <dbReference type="NCBI Taxonomy" id="27288"/>
    <lineage>
        <taxon>Eukaryota</taxon>
        <taxon>Fungi</taxon>
        <taxon>Dikarya</taxon>
        <taxon>Ascomycota</taxon>
        <taxon>Saccharomycotina</taxon>
        <taxon>Saccharomycetes</taxon>
        <taxon>Saccharomycetales</taxon>
        <taxon>Saccharomycetaceae</taxon>
        <taxon>Naumovozyma</taxon>
    </lineage>
</organism>
<comment type="similarity">
    <text evidence="1 5">Belongs to the peptidase S8 family.</text>
</comment>
<dbReference type="GO" id="GO:0004252">
    <property type="term" value="F:serine-type endopeptidase activity"/>
    <property type="evidence" value="ECO:0007669"/>
    <property type="project" value="UniProtKB-UniRule"/>
</dbReference>
<dbReference type="Pfam" id="PF05922">
    <property type="entry name" value="Inhibitor_I9"/>
    <property type="match status" value="1"/>
</dbReference>
<dbReference type="AlphaFoldDB" id="G0VE53"/>
<dbReference type="EMBL" id="HE576755">
    <property type="protein sequence ID" value="CCC69844.1"/>
    <property type="molecule type" value="Genomic_DNA"/>
</dbReference>
<evidence type="ECO:0000256" key="1">
    <source>
        <dbReference type="ARBA" id="ARBA00011073"/>
    </source>
</evidence>
<dbReference type="PRINTS" id="PR00723">
    <property type="entry name" value="SUBTILISIN"/>
</dbReference>
<feature type="signal peptide" evidence="6">
    <location>
        <begin position="1"/>
        <end position="18"/>
    </location>
</feature>
<dbReference type="InterPro" id="IPR037045">
    <property type="entry name" value="S8pro/Inhibitor_I9_sf"/>
</dbReference>
<proteinExistence type="inferred from homology"/>
<name>G0VE53_NAUCA</name>
<dbReference type="InterPro" id="IPR023828">
    <property type="entry name" value="Peptidase_S8_Ser-AS"/>
</dbReference>
<dbReference type="PANTHER" id="PTHR43806:SF11">
    <property type="entry name" value="CEREVISIN-RELATED"/>
    <property type="match status" value="1"/>
</dbReference>
<keyword evidence="3 5" id="KW-0378">Hydrolase</keyword>
<dbReference type="KEGG" id="ncs:NCAS_0D02630"/>
<dbReference type="CDD" id="cd04077">
    <property type="entry name" value="Peptidases_S8_PCSK9_ProteinaseK_like"/>
    <property type="match status" value="1"/>
</dbReference>
<dbReference type="eggNOG" id="KOG1153">
    <property type="taxonomic scope" value="Eukaryota"/>
</dbReference>
<feature type="domain" description="Inhibitor I9" evidence="8">
    <location>
        <begin position="56"/>
        <end position="131"/>
    </location>
</feature>
<evidence type="ECO:0000313" key="9">
    <source>
        <dbReference type="EMBL" id="CCC69844.1"/>
    </source>
</evidence>
<dbReference type="Gene3D" id="3.30.70.80">
    <property type="entry name" value="Peptidase S8 propeptide/proteinase inhibitor I9"/>
    <property type="match status" value="1"/>
</dbReference>
<reference evidence="9 10" key="1">
    <citation type="journal article" date="2011" name="Proc. Natl. Acad. Sci. U.S.A.">
        <title>Evolutionary erosion of yeast sex chromosomes by mating-type switching accidents.</title>
        <authorList>
            <person name="Gordon J.L."/>
            <person name="Armisen D."/>
            <person name="Proux-Wera E."/>
            <person name="Oheigeartaigh S.S."/>
            <person name="Byrne K.P."/>
            <person name="Wolfe K.H."/>
        </authorList>
    </citation>
    <scope>NUCLEOTIDE SEQUENCE [LARGE SCALE GENOMIC DNA]</scope>
    <source>
        <strain evidence="10">ATCC 76901 / BCRC 22586 / CBS 4309 / NBRC 1992 / NRRL Y-12630</strain>
    </source>
</reference>
<feature type="active site" description="Charge relay system" evidence="5">
    <location>
        <position position="212"/>
    </location>
</feature>
<keyword evidence="2 5" id="KW-0645">Protease</keyword>
<dbReference type="Gene3D" id="3.40.50.200">
    <property type="entry name" value="Peptidase S8/S53 domain"/>
    <property type="match status" value="1"/>
</dbReference>
<dbReference type="InterPro" id="IPR010259">
    <property type="entry name" value="S8pro/Inhibitor_I9"/>
</dbReference>
<keyword evidence="4 5" id="KW-0720">Serine protease</keyword>
<evidence type="ECO:0000256" key="6">
    <source>
        <dbReference type="SAM" id="SignalP"/>
    </source>
</evidence>
<evidence type="ECO:0000259" key="7">
    <source>
        <dbReference type="Pfam" id="PF00082"/>
    </source>
</evidence>
<keyword evidence="6" id="KW-0732">Signal</keyword>
<dbReference type="InterPro" id="IPR034193">
    <property type="entry name" value="PCSK9_ProteinaseK-like"/>
</dbReference>
<reference key="2">
    <citation type="submission" date="2011-08" db="EMBL/GenBank/DDBJ databases">
        <title>Genome sequence of Naumovozyma castellii.</title>
        <authorList>
            <person name="Gordon J.L."/>
            <person name="Armisen D."/>
            <person name="Proux-Wera E."/>
            <person name="OhEigeartaigh S.S."/>
            <person name="Byrne K.P."/>
            <person name="Wolfe K.H."/>
        </authorList>
    </citation>
    <scope>NUCLEOTIDE SEQUENCE</scope>
    <source>
        <strain>Type strain:CBS 4309</strain>
    </source>
</reference>
<dbReference type="GO" id="GO:0006508">
    <property type="term" value="P:proteolysis"/>
    <property type="evidence" value="ECO:0007669"/>
    <property type="project" value="UniProtKB-KW"/>
</dbReference>
<evidence type="ECO:0000313" key="10">
    <source>
        <dbReference type="Proteomes" id="UP000001640"/>
    </source>
</evidence>
<dbReference type="OMA" id="QEDENGH"/>
<dbReference type="PROSITE" id="PS00137">
    <property type="entry name" value="SUBTILASE_HIS"/>
    <property type="match status" value="1"/>
</dbReference>
<dbReference type="InterPro" id="IPR000209">
    <property type="entry name" value="Peptidase_S8/S53_dom"/>
</dbReference>
<dbReference type="PROSITE" id="PS51892">
    <property type="entry name" value="SUBTILASE"/>
    <property type="match status" value="1"/>
</dbReference>
<dbReference type="SUPFAM" id="SSF52743">
    <property type="entry name" value="Subtilisin-like"/>
    <property type="match status" value="1"/>
</dbReference>
<dbReference type="GeneID" id="96903450"/>
<accession>G0VE53</accession>